<feature type="region of interest" description="Disordered" evidence="1">
    <location>
        <begin position="180"/>
        <end position="251"/>
    </location>
</feature>
<evidence type="ECO:0000256" key="1">
    <source>
        <dbReference type="SAM" id="MobiDB-lite"/>
    </source>
</evidence>
<name>A0ABD2ZAJ5_9GENT</name>
<protein>
    <recommendedName>
        <fullName evidence="4">COP1-interacting protein 7</fullName>
    </recommendedName>
</protein>
<evidence type="ECO:0008006" key="4">
    <source>
        <dbReference type="Google" id="ProtNLM"/>
    </source>
</evidence>
<accession>A0ABD2ZAJ5</accession>
<proteinExistence type="predicted"/>
<evidence type="ECO:0000313" key="3">
    <source>
        <dbReference type="Proteomes" id="UP001630127"/>
    </source>
</evidence>
<keyword evidence="3" id="KW-1185">Reference proteome</keyword>
<feature type="region of interest" description="Disordered" evidence="1">
    <location>
        <begin position="44"/>
        <end position="118"/>
    </location>
</feature>
<reference evidence="2 3" key="1">
    <citation type="submission" date="2024-11" db="EMBL/GenBank/DDBJ databases">
        <title>A near-complete genome assembly of Cinchona calisaya.</title>
        <authorList>
            <person name="Lian D.C."/>
            <person name="Zhao X.W."/>
            <person name="Wei L."/>
        </authorList>
    </citation>
    <scope>NUCLEOTIDE SEQUENCE [LARGE SCALE GENOMIC DNA]</scope>
    <source>
        <tissue evidence="2">Nenye</tissue>
    </source>
</reference>
<dbReference type="Proteomes" id="UP001630127">
    <property type="component" value="Unassembled WGS sequence"/>
</dbReference>
<feature type="compositionally biased region" description="Basic and acidic residues" evidence="1">
    <location>
        <begin position="68"/>
        <end position="88"/>
    </location>
</feature>
<dbReference type="AlphaFoldDB" id="A0ABD2ZAJ5"/>
<gene>
    <name evidence="2" type="ORF">ACH5RR_023380</name>
</gene>
<comment type="caution">
    <text evidence="2">The sequence shown here is derived from an EMBL/GenBank/DDBJ whole genome shotgun (WGS) entry which is preliminary data.</text>
</comment>
<sequence>MAALQSVTGEQPHFYALKSFANVVTGWLLKDRELWLIKFKRRRKTHEWKRRENLSDDGDDDMNQPIGELRDVENEADIKRKAGEESNKKMRFLTPEGQVKQYSTTFRPGSEDVGQPRKNESVDRHENAAKLCNSKAVADQKKGSKLRGKESNLIKIKRAIEAIDMPPKFAGATFSDWVEPVSAPNTRSPGKKSTEGRTTGVRINTELPASRANNLSSLPAAEIRHGALADINDDDSRTPVSNSQKKSKPLLKLKFKNPFSVNQSS</sequence>
<organism evidence="2 3">
    <name type="scientific">Cinchona calisaya</name>
    <dbReference type="NCBI Taxonomy" id="153742"/>
    <lineage>
        <taxon>Eukaryota</taxon>
        <taxon>Viridiplantae</taxon>
        <taxon>Streptophyta</taxon>
        <taxon>Embryophyta</taxon>
        <taxon>Tracheophyta</taxon>
        <taxon>Spermatophyta</taxon>
        <taxon>Magnoliopsida</taxon>
        <taxon>eudicotyledons</taxon>
        <taxon>Gunneridae</taxon>
        <taxon>Pentapetalae</taxon>
        <taxon>asterids</taxon>
        <taxon>lamiids</taxon>
        <taxon>Gentianales</taxon>
        <taxon>Rubiaceae</taxon>
        <taxon>Cinchonoideae</taxon>
        <taxon>Cinchoneae</taxon>
        <taxon>Cinchona</taxon>
    </lineage>
</organism>
<evidence type="ECO:0000313" key="2">
    <source>
        <dbReference type="EMBL" id="KAL3516478.1"/>
    </source>
</evidence>
<dbReference type="EMBL" id="JBJUIK010000010">
    <property type="protein sequence ID" value="KAL3516478.1"/>
    <property type="molecule type" value="Genomic_DNA"/>
</dbReference>